<dbReference type="EMBL" id="CM023485">
    <property type="protein sequence ID" value="KAH6929524.1"/>
    <property type="molecule type" value="Genomic_DNA"/>
</dbReference>
<evidence type="ECO:0000313" key="2">
    <source>
        <dbReference type="Proteomes" id="UP000821845"/>
    </source>
</evidence>
<comment type="caution">
    <text evidence="1">The sequence shown here is derived from an EMBL/GenBank/DDBJ whole genome shotgun (WGS) entry which is preliminary data.</text>
</comment>
<keyword evidence="2" id="KW-1185">Reference proteome</keyword>
<reference evidence="1" key="1">
    <citation type="submission" date="2020-05" db="EMBL/GenBank/DDBJ databases">
        <title>Large-scale comparative analyses of tick genomes elucidate their genetic diversity and vector capacities.</title>
        <authorList>
            <person name="Jia N."/>
            <person name="Wang J."/>
            <person name="Shi W."/>
            <person name="Du L."/>
            <person name="Sun Y."/>
            <person name="Zhan W."/>
            <person name="Jiang J."/>
            <person name="Wang Q."/>
            <person name="Zhang B."/>
            <person name="Ji P."/>
            <person name="Sakyi L.B."/>
            <person name="Cui X."/>
            <person name="Yuan T."/>
            <person name="Jiang B."/>
            <person name="Yang W."/>
            <person name="Lam T.T.-Y."/>
            <person name="Chang Q."/>
            <person name="Ding S."/>
            <person name="Wang X."/>
            <person name="Zhu J."/>
            <person name="Ruan X."/>
            <person name="Zhao L."/>
            <person name="Wei J."/>
            <person name="Que T."/>
            <person name="Du C."/>
            <person name="Cheng J."/>
            <person name="Dai P."/>
            <person name="Han X."/>
            <person name="Huang E."/>
            <person name="Gao Y."/>
            <person name="Liu J."/>
            <person name="Shao H."/>
            <person name="Ye R."/>
            <person name="Li L."/>
            <person name="Wei W."/>
            <person name="Wang X."/>
            <person name="Wang C."/>
            <person name="Yang T."/>
            <person name="Huo Q."/>
            <person name="Li W."/>
            <person name="Guo W."/>
            <person name="Chen H."/>
            <person name="Zhou L."/>
            <person name="Ni X."/>
            <person name="Tian J."/>
            <person name="Zhou Y."/>
            <person name="Sheng Y."/>
            <person name="Liu T."/>
            <person name="Pan Y."/>
            <person name="Xia L."/>
            <person name="Li J."/>
            <person name="Zhao F."/>
            <person name="Cao W."/>
        </authorList>
    </citation>
    <scope>NUCLEOTIDE SEQUENCE</scope>
    <source>
        <strain evidence="1">Hyas-2018</strain>
    </source>
</reference>
<protein>
    <submittedName>
        <fullName evidence="1">Uncharacterized protein</fullName>
    </submittedName>
</protein>
<dbReference type="Proteomes" id="UP000821845">
    <property type="component" value="Chromosome 5"/>
</dbReference>
<name>A0ACB7S707_HYAAI</name>
<sequence length="99" mass="10985">MYTTVYAVPVKQNPFRTRNIVVACIAIAVLVAIVTAYLVADLRVDYAVIGGAVVLVLWALVITCDDGCRKIRWSQYNVIRGDEAKKCHGELPSNYQEIV</sequence>
<organism evidence="1 2">
    <name type="scientific">Hyalomma asiaticum</name>
    <name type="common">Tick</name>
    <dbReference type="NCBI Taxonomy" id="266040"/>
    <lineage>
        <taxon>Eukaryota</taxon>
        <taxon>Metazoa</taxon>
        <taxon>Ecdysozoa</taxon>
        <taxon>Arthropoda</taxon>
        <taxon>Chelicerata</taxon>
        <taxon>Arachnida</taxon>
        <taxon>Acari</taxon>
        <taxon>Parasitiformes</taxon>
        <taxon>Ixodida</taxon>
        <taxon>Ixodoidea</taxon>
        <taxon>Ixodidae</taxon>
        <taxon>Hyalomminae</taxon>
        <taxon>Hyalomma</taxon>
    </lineage>
</organism>
<evidence type="ECO:0000313" key="1">
    <source>
        <dbReference type="EMBL" id="KAH6929524.1"/>
    </source>
</evidence>
<gene>
    <name evidence="1" type="ORF">HPB50_002282</name>
</gene>
<accession>A0ACB7S707</accession>
<proteinExistence type="predicted"/>